<evidence type="ECO:0000256" key="1">
    <source>
        <dbReference type="SAM" id="Phobius"/>
    </source>
</evidence>
<keyword evidence="1" id="KW-0472">Membrane</keyword>
<dbReference type="Proteomes" id="UP001500897">
    <property type="component" value="Unassembled WGS sequence"/>
</dbReference>
<evidence type="ECO:0000313" key="3">
    <source>
        <dbReference type="Proteomes" id="UP001500897"/>
    </source>
</evidence>
<organism evidence="2 3">
    <name type="scientific">Kitasatospora saccharophila</name>
    <dbReference type="NCBI Taxonomy" id="407973"/>
    <lineage>
        <taxon>Bacteria</taxon>
        <taxon>Bacillati</taxon>
        <taxon>Actinomycetota</taxon>
        <taxon>Actinomycetes</taxon>
        <taxon>Kitasatosporales</taxon>
        <taxon>Streptomycetaceae</taxon>
        <taxon>Kitasatospora</taxon>
    </lineage>
</organism>
<sequence>MDDAVGGPMKPVKRSSPARIALVGVGLGFLLISVASLADSSAAGERAFHAVLLVASVVWCFRVARTGLVVDRHGIVLRSIGRSRRVSWRQVKVVEVREAGRPGTLDCWLIELRLRGGRVLRLEETTSRTRSHVEEFGRRMVALRPAHLGDGIELLGLEGTGRPDKDAVVGPDGVPVLVRLTGPGGVQLNWSAAVLPDGPLIALVALVLIGIGKLVSAVVREIRKKPKYEVDIEVGGPEPRRVTLPFDSRARATERVRELVAAIGERGAEAVPGASER</sequence>
<proteinExistence type="predicted"/>
<evidence type="ECO:0008006" key="4">
    <source>
        <dbReference type="Google" id="ProtNLM"/>
    </source>
</evidence>
<keyword evidence="1" id="KW-1133">Transmembrane helix</keyword>
<feature type="transmembrane region" description="Helical" evidence="1">
    <location>
        <begin position="20"/>
        <end position="38"/>
    </location>
</feature>
<keyword evidence="3" id="KW-1185">Reference proteome</keyword>
<comment type="caution">
    <text evidence="2">The sequence shown here is derived from an EMBL/GenBank/DDBJ whole genome shotgun (WGS) entry which is preliminary data.</text>
</comment>
<keyword evidence="1" id="KW-0812">Transmembrane</keyword>
<name>A0ABN2XLU7_9ACTN</name>
<protein>
    <recommendedName>
        <fullName evidence="4">PH (Pleckstrin Homology) domain-containing protein</fullName>
    </recommendedName>
</protein>
<accession>A0ABN2XLU7</accession>
<feature type="transmembrane region" description="Helical" evidence="1">
    <location>
        <begin position="200"/>
        <end position="219"/>
    </location>
</feature>
<feature type="transmembrane region" description="Helical" evidence="1">
    <location>
        <begin position="47"/>
        <end position="64"/>
    </location>
</feature>
<gene>
    <name evidence="2" type="ORF">GCM10009759_57640</name>
</gene>
<reference evidence="2 3" key="1">
    <citation type="journal article" date="2019" name="Int. J. Syst. Evol. Microbiol.">
        <title>The Global Catalogue of Microorganisms (GCM) 10K type strain sequencing project: providing services to taxonomists for standard genome sequencing and annotation.</title>
        <authorList>
            <consortium name="The Broad Institute Genomics Platform"/>
            <consortium name="The Broad Institute Genome Sequencing Center for Infectious Disease"/>
            <person name="Wu L."/>
            <person name="Ma J."/>
        </authorList>
    </citation>
    <scope>NUCLEOTIDE SEQUENCE [LARGE SCALE GENOMIC DNA]</scope>
    <source>
        <strain evidence="2 3">JCM 14559</strain>
    </source>
</reference>
<dbReference type="EMBL" id="BAAANS010000047">
    <property type="protein sequence ID" value="GAA2113818.1"/>
    <property type="molecule type" value="Genomic_DNA"/>
</dbReference>
<evidence type="ECO:0000313" key="2">
    <source>
        <dbReference type="EMBL" id="GAA2113818.1"/>
    </source>
</evidence>